<reference evidence="2" key="1">
    <citation type="journal article" date="2020" name="Stud. Mycol.">
        <title>101 Dothideomycetes genomes: a test case for predicting lifestyles and emergence of pathogens.</title>
        <authorList>
            <person name="Haridas S."/>
            <person name="Albert R."/>
            <person name="Binder M."/>
            <person name="Bloem J."/>
            <person name="Labutti K."/>
            <person name="Salamov A."/>
            <person name="Andreopoulos B."/>
            <person name="Baker S."/>
            <person name="Barry K."/>
            <person name="Bills G."/>
            <person name="Bluhm B."/>
            <person name="Cannon C."/>
            <person name="Castanera R."/>
            <person name="Culley D."/>
            <person name="Daum C."/>
            <person name="Ezra D."/>
            <person name="Gonzalez J."/>
            <person name="Henrissat B."/>
            <person name="Kuo A."/>
            <person name="Liang C."/>
            <person name="Lipzen A."/>
            <person name="Lutzoni F."/>
            <person name="Magnuson J."/>
            <person name="Mondo S."/>
            <person name="Nolan M."/>
            <person name="Ohm R."/>
            <person name="Pangilinan J."/>
            <person name="Park H.-J."/>
            <person name="Ramirez L."/>
            <person name="Alfaro M."/>
            <person name="Sun H."/>
            <person name="Tritt A."/>
            <person name="Yoshinaga Y."/>
            <person name="Zwiers L.-H."/>
            <person name="Turgeon B."/>
            <person name="Goodwin S."/>
            <person name="Spatafora J."/>
            <person name="Crous P."/>
            <person name="Grigoriev I."/>
        </authorList>
    </citation>
    <scope>NUCLEOTIDE SEQUENCE</scope>
    <source>
        <strain evidence="2">CBS 473.64</strain>
    </source>
</reference>
<name>A0A6A6RHS8_9PLEO</name>
<evidence type="ECO:0000313" key="3">
    <source>
        <dbReference type="Proteomes" id="UP000799753"/>
    </source>
</evidence>
<protein>
    <submittedName>
        <fullName evidence="2">Uncharacterized protein</fullName>
    </submittedName>
</protein>
<sequence length="419" mass="46432">MARKASKASAMASPRSSSKRAAPETPNRQSKRAKAARKSYIEPNSDVEIEDARSKNEEHENDSAFEAESGDDVLSASEHEEDASSDDDGKVAKSSIRGRQPKRTALPMHKKKQEEEEEELWKTGAKLEPGTQIIIKKPKAREAGNTPYTDDTIHPNTMLFLEDLRTHNDRQWLKAHDADYRTSLQDFTTFLDKLTEKVMSADDTIPELPVKDIIFRIYRDVRFSKDQTPYKTHFSAAWSRTGRKGPYAAYYAHIEPGGNSFVGGGLWQPEATALSALRRDIDRKPHKIKQVLTNDDIRRGFLGVGTADEKKAVKAFVSQTSNRSTALKKHPKGYDGDHKDIELLRLRSFTLGTKLSDDEVVGAKGLDRIAELIVCMVPFITYLNGVVMPDGESSDSSDDEDSGSGDGGDESGGVEEDGA</sequence>
<accession>A0A6A6RHS8</accession>
<gene>
    <name evidence="2" type="ORF">P280DRAFT_474143</name>
</gene>
<evidence type="ECO:0000256" key="1">
    <source>
        <dbReference type="SAM" id="MobiDB-lite"/>
    </source>
</evidence>
<feature type="compositionally biased region" description="Low complexity" evidence="1">
    <location>
        <begin position="7"/>
        <end position="20"/>
    </location>
</feature>
<dbReference type="NCBIfam" id="TIGR02453">
    <property type="entry name" value="TIGR02453 family protein"/>
    <property type="match status" value="1"/>
</dbReference>
<dbReference type="PANTHER" id="PTHR36452:SF1">
    <property type="entry name" value="DUF2461 DOMAIN-CONTAINING PROTEIN"/>
    <property type="match status" value="1"/>
</dbReference>
<feature type="region of interest" description="Disordered" evidence="1">
    <location>
        <begin position="1"/>
        <end position="125"/>
    </location>
</feature>
<dbReference type="Pfam" id="PF09365">
    <property type="entry name" value="DUF2461"/>
    <property type="match status" value="1"/>
</dbReference>
<organism evidence="2 3">
    <name type="scientific">Massarina eburnea CBS 473.64</name>
    <dbReference type="NCBI Taxonomy" id="1395130"/>
    <lineage>
        <taxon>Eukaryota</taxon>
        <taxon>Fungi</taxon>
        <taxon>Dikarya</taxon>
        <taxon>Ascomycota</taxon>
        <taxon>Pezizomycotina</taxon>
        <taxon>Dothideomycetes</taxon>
        <taxon>Pleosporomycetidae</taxon>
        <taxon>Pleosporales</taxon>
        <taxon>Massarineae</taxon>
        <taxon>Massarinaceae</taxon>
        <taxon>Massarina</taxon>
    </lineage>
</organism>
<feature type="compositionally biased region" description="Acidic residues" evidence="1">
    <location>
        <begin position="392"/>
        <end position="419"/>
    </location>
</feature>
<evidence type="ECO:0000313" key="2">
    <source>
        <dbReference type="EMBL" id="KAF2635049.1"/>
    </source>
</evidence>
<feature type="region of interest" description="Disordered" evidence="1">
    <location>
        <begin position="389"/>
        <end position="419"/>
    </location>
</feature>
<keyword evidence="3" id="KW-1185">Reference proteome</keyword>
<dbReference type="EMBL" id="MU006811">
    <property type="protein sequence ID" value="KAF2635049.1"/>
    <property type="molecule type" value="Genomic_DNA"/>
</dbReference>
<dbReference type="PANTHER" id="PTHR36452">
    <property type="entry name" value="CHROMOSOME 12, WHOLE GENOME SHOTGUN SEQUENCE"/>
    <property type="match status" value="1"/>
</dbReference>
<dbReference type="AlphaFoldDB" id="A0A6A6RHS8"/>
<dbReference type="InterPro" id="IPR012808">
    <property type="entry name" value="CHP02453"/>
</dbReference>
<feature type="compositionally biased region" description="Basic and acidic residues" evidence="1">
    <location>
        <begin position="50"/>
        <end position="62"/>
    </location>
</feature>
<proteinExistence type="predicted"/>
<dbReference type="OrthoDB" id="2537769at2759"/>
<dbReference type="Proteomes" id="UP000799753">
    <property type="component" value="Unassembled WGS sequence"/>
</dbReference>